<gene>
    <name evidence="2" type="ordered locus">Cpha266_1125</name>
</gene>
<name>A1BFI8_CHLPD</name>
<dbReference type="STRING" id="290317.Cpha266_1125"/>
<evidence type="ECO:0000313" key="2">
    <source>
        <dbReference type="EMBL" id="ABL65165.1"/>
    </source>
</evidence>
<evidence type="ECO:0000256" key="1">
    <source>
        <dbReference type="SAM" id="MobiDB-lite"/>
    </source>
</evidence>
<dbReference type="OrthoDB" id="195616at2"/>
<protein>
    <recommendedName>
        <fullName evidence="4">DUF3465 domain-containing protein</fullName>
    </recommendedName>
</protein>
<dbReference type="AlphaFoldDB" id="A1BFI8"/>
<dbReference type="eggNOG" id="COG1463">
    <property type="taxonomic scope" value="Bacteria"/>
</dbReference>
<evidence type="ECO:0000313" key="3">
    <source>
        <dbReference type="Proteomes" id="UP000008701"/>
    </source>
</evidence>
<dbReference type="HOGENOM" id="CLU_106707_1_0_10"/>
<dbReference type="RefSeq" id="WP_011744991.1">
    <property type="nucleotide sequence ID" value="NC_008639.1"/>
</dbReference>
<organism evidence="2 3">
    <name type="scientific">Chlorobium phaeobacteroides (strain DSM 266 / SMG 266 / 2430)</name>
    <dbReference type="NCBI Taxonomy" id="290317"/>
    <lineage>
        <taxon>Bacteria</taxon>
        <taxon>Pseudomonadati</taxon>
        <taxon>Chlorobiota</taxon>
        <taxon>Chlorobiia</taxon>
        <taxon>Chlorobiales</taxon>
        <taxon>Chlorobiaceae</taxon>
        <taxon>Chlorobium/Pelodictyon group</taxon>
        <taxon>Chlorobium</taxon>
    </lineage>
</organism>
<dbReference type="EMBL" id="CP000492">
    <property type="protein sequence ID" value="ABL65165.1"/>
    <property type="molecule type" value="Genomic_DNA"/>
</dbReference>
<sequence precursor="true">MSERSRIKNLLVVAAMLLAGYFWFTGQGQHSTTSNKASNAIQSRNQRPSPDKSDTVIAKAFANRQSNLQVSGEGVVIKLLPDYQSGSRHQKFVVRLSSGQTLLIAHNIDLAKRVSGLGEGDTVTFSGEYEWSAKGGALHWTHRDPDGSHPTGWIQHHGRTYQ</sequence>
<feature type="region of interest" description="Disordered" evidence="1">
    <location>
        <begin position="32"/>
        <end position="53"/>
    </location>
</feature>
<dbReference type="Pfam" id="PF11948">
    <property type="entry name" value="DUF3465"/>
    <property type="match status" value="1"/>
</dbReference>
<feature type="compositionally biased region" description="Polar residues" evidence="1">
    <location>
        <begin position="32"/>
        <end position="48"/>
    </location>
</feature>
<reference evidence="2 3" key="1">
    <citation type="submission" date="2006-12" db="EMBL/GenBank/DDBJ databases">
        <title>Complete sequence of Chlorobium phaeobacteroides DSM 266.</title>
        <authorList>
            <consortium name="US DOE Joint Genome Institute"/>
            <person name="Copeland A."/>
            <person name="Lucas S."/>
            <person name="Lapidus A."/>
            <person name="Barry K."/>
            <person name="Detter J.C."/>
            <person name="Glavina del Rio T."/>
            <person name="Hammon N."/>
            <person name="Israni S."/>
            <person name="Pitluck S."/>
            <person name="Goltsman E."/>
            <person name="Schmutz J."/>
            <person name="Larimer F."/>
            <person name="Land M."/>
            <person name="Hauser L."/>
            <person name="Mikhailova N."/>
            <person name="Li T."/>
            <person name="Overmann J."/>
            <person name="Bryant D.A."/>
            <person name="Richardson P."/>
        </authorList>
    </citation>
    <scope>NUCLEOTIDE SEQUENCE [LARGE SCALE GENOMIC DNA]</scope>
    <source>
        <strain evidence="2 3">DSM 266</strain>
    </source>
</reference>
<dbReference type="KEGG" id="cph:Cpha266_1125"/>
<keyword evidence="3" id="KW-1185">Reference proteome</keyword>
<accession>A1BFI8</accession>
<dbReference type="Proteomes" id="UP000008701">
    <property type="component" value="Chromosome"/>
</dbReference>
<proteinExistence type="predicted"/>
<dbReference type="InterPro" id="IPR021856">
    <property type="entry name" value="DUF3465"/>
</dbReference>
<evidence type="ECO:0008006" key="4">
    <source>
        <dbReference type="Google" id="ProtNLM"/>
    </source>
</evidence>